<dbReference type="EMBL" id="CAMAPF010001048">
    <property type="protein sequence ID" value="CAH9143115.1"/>
    <property type="molecule type" value="Genomic_DNA"/>
</dbReference>
<evidence type="ECO:0000313" key="1">
    <source>
        <dbReference type="EMBL" id="CAH9143115.1"/>
    </source>
</evidence>
<organism evidence="1 2">
    <name type="scientific">Cuscuta epithymum</name>
    <dbReference type="NCBI Taxonomy" id="186058"/>
    <lineage>
        <taxon>Eukaryota</taxon>
        <taxon>Viridiplantae</taxon>
        <taxon>Streptophyta</taxon>
        <taxon>Embryophyta</taxon>
        <taxon>Tracheophyta</taxon>
        <taxon>Spermatophyta</taxon>
        <taxon>Magnoliopsida</taxon>
        <taxon>eudicotyledons</taxon>
        <taxon>Gunneridae</taxon>
        <taxon>Pentapetalae</taxon>
        <taxon>asterids</taxon>
        <taxon>lamiids</taxon>
        <taxon>Solanales</taxon>
        <taxon>Convolvulaceae</taxon>
        <taxon>Cuscuteae</taxon>
        <taxon>Cuscuta</taxon>
        <taxon>Cuscuta subgen. Cuscuta</taxon>
    </lineage>
</organism>
<keyword evidence="2" id="KW-1185">Reference proteome</keyword>
<sequence>MRRRYSLHVSCPGEKIRSTSSYTSSHMRFRLPIEMFDETGVIHSILFTNEVQKLLNLINNPNPPHLVDCADLNEKVKDLTFIIAVKTILKKYRGELKKNISVLCLSLPKKESQKNIVCNN</sequence>
<dbReference type="Proteomes" id="UP001152523">
    <property type="component" value="Unassembled WGS sequence"/>
</dbReference>
<protein>
    <recommendedName>
        <fullName evidence="3">Replication factor A C-terminal domain-containing protein</fullName>
    </recommendedName>
</protein>
<dbReference type="AlphaFoldDB" id="A0AAV0G5D1"/>
<accession>A0AAV0G5D1</accession>
<evidence type="ECO:0008006" key="3">
    <source>
        <dbReference type="Google" id="ProtNLM"/>
    </source>
</evidence>
<proteinExistence type="predicted"/>
<comment type="caution">
    <text evidence="1">The sequence shown here is derived from an EMBL/GenBank/DDBJ whole genome shotgun (WGS) entry which is preliminary data.</text>
</comment>
<name>A0AAV0G5D1_9ASTE</name>
<gene>
    <name evidence="1" type="ORF">CEPIT_LOCUS40417</name>
</gene>
<reference evidence="1" key="1">
    <citation type="submission" date="2022-07" db="EMBL/GenBank/DDBJ databases">
        <authorList>
            <person name="Macas J."/>
            <person name="Novak P."/>
            <person name="Neumann P."/>
        </authorList>
    </citation>
    <scope>NUCLEOTIDE SEQUENCE</scope>
</reference>
<evidence type="ECO:0000313" key="2">
    <source>
        <dbReference type="Proteomes" id="UP001152523"/>
    </source>
</evidence>